<proteinExistence type="predicted"/>
<evidence type="ECO:0000313" key="1">
    <source>
        <dbReference type="EMBL" id="KRX29222.1"/>
    </source>
</evidence>
<reference evidence="1 2" key="1">
    <citation type="submission" date="2015-01" db="EMBL/GenBank/DDBJ databases">
        <title>Evolution of Trichinella species and genotypes.</title>
        <authorList>
            <person name="Korhonen P.K."/>
            <person name="Edoardo P."/>
            <person name="Giuseppe L.R."/>
            <person name="Gasser R.B."/>
        </authorList>
    </citation>
    <scope>NUCLEOTIDE SEQUENCE [LARGE SCALE GENOMIC DNA]</scope>
    <source>
        <strain evidence="1">ISS417</strain>
    </source>
</reference>
<gene>
    <name evidence="1" type="ORF">T05_3238</name>
</gene>
<dbReference type="EMBL" id="JYDJ01003531">
    <property type="protein sequence ID" value="KRX29222.1"/>
    <property type="molecule type" value="Genomic_DNA"/>
</dbReference>
<keyword evidence="2" id="KW-1185">Reference proteome</keyword>
<organism evidence="1 2">
    <name type="scientific">Trichinella murrelli</name>
    <dbReference type="NCBI Taxonomy" id="144512"/>
    <lineage>
        <taxon>Eukaryota</taxon>
        <taxon>Metazoa</taxon>
        <taxon>Ecdysozoa</taxon>
        <taxon>Nematoda</taxon>
        <taxon>Enoplea</taxon>
        <taxon>Dorylaimia</taxon>
        <taxon>Trichinellida</taxon>
        <taxon>Trichinellidae</taxon>
        <taxon>Trichinella</taxon>
    </lineage>
</organism>
<sequence>MLFLRQTAVFLDPHQQLWPRVFELIHIELRVQMFRNSQFLLVDYTLLPQVS</sequence>
<protein>
    <submittedName>
        <fullName evidence="1">Uncharacterized protein</fullName>
    </submittedName>
</protein>
<evidence type="ECO:0000313" key="2">
    <source>
        <dbReference type="Proteomes" id="UP000055048"/>
    </source>
</evidence>
<comment type="caution">
    <text evidence="1">The sequence shown here is derived from an EMBL/GenBank/DDBJ whole genome shotgun (WGS) entry which is preliminary data.</text>
</comment>
<dbReference type="Proteomes" id="UP000055048">
    <property type="component" value="Unassembled WGS sequence"/>
</dbReference>
<dbReference type="AlphaFoldDB" id="A0A0V0SRR4"/>
<accession>A0A0V0SRR4</accession>
<name>A0A0V0SRR4_9BILA</name>